<evidence type="ECO:0000256" key="10">
    <source>
        <dbReference type="ARBA" id="ARBA00036775"/>
    </source>
</evidence>
<feature type="disulfide bond" evidence="26">
    <location>
        <begin position="70"/>
        <end position="110"/>
    </location>
</feature>
<dbReference type="InterPro" id="IPR001211">
    <property type="entry name" value="PLA2"/>
</dbReference>
<dbReference type="PROSITE" id="PS00118">
    <property type="entry name" value="PA2_HIS"/>
    <property type="match status" value="1"/>
</dbReference>
<accession>A0A6P3GG51</accession>
<dbReference type="RefSeq" id="XP_010828531.1">
    <property type="nucleotide sequence ID" value="XM_010830229.1"/>
</dbReference>
<comment type="catalytic activity">
    <reaction evidence="21">
        <text>1-hexadecanoyl-2-(9Z-octadecenoyl)-sn-glycero-3-phosphocholine + H2O = 1-hexadecanoyl-sn-glycero-3-phosphocholine + (9Z)-octadecenoate + H(+)</text>
        <dbReference type="Rhea" id="RHEA:38779"/>
        <dbReference type="ChEBI" id="CHEBI:15377"/>
        <dbReference type="ChEBI" id="CHEBI:15378"/>
        <dbReference type="ChEBI" id="CHEBI:30823"/>
        <dbReference type="ChEBI" id="CHEBI:72998"/>
        <dbReference type="ChEBI" id="CHEBI:73001"/>
    </reaction>
    <physiologicalReaction direction="left-to-right" evidence="21">
        <dbReference type="Rhea" id="RHEA:38780"/>
    </physiologicalReaction>
</comment>
<evidence type="ECO:0000256" key="19">
    <source>
        <dbReference type="ARBA" id="ARBA00048541"/>
    </source>
</evidence>
<evidence type="ECO:0000256" key="12">
    <source>
        <dbReference type="ARBA" id="ARBA00041646"/>
    </source>
</evidence>
<evidence type="ECO:0000256" key="25">
    <source>
        <dbReference type="PIRSR" id="PIRSR601211-2"/>
    </source>
</evidence>
<dbReference type="GO" id="GO:0005543">
    <property type="term" value="F:phospholipid binding"/>
    <property type="evidence" value="ECO:0007669"/>
    <property type="project" value="TreeGrafter"/>
</dbReference>
<feature type="active site" evidence="24">
    <location>
        <position position="111"/>
    </location>
</feature>
<feature type="chain" id="PRO_5028515398" description="Phospholipase A2, membrane associated" evidence="28">
    <location>
        <begin position="24"/>
        <end position="407"/>
    </location>
</feature>
<evidence type="ECO:0000256" key="23">
    <source>
        <dbReference type="ARBA" id="ARBA00049282"/>
    </source>
</evidence>
<comment type="catalytic activity">
    <reaction evidence="16">
        <text>1,2-dihexadecanoyl-sn-glycero-3-phospho-(1'-sn-glycerol) + H2O = 1-hexadecanoyl-sn-glycero-3-phospho-(1'-sn-glycerol) + hexadecanoate + H(+)</text>
        <dbReference type="Rhea" id="RHEA:45472"/>
        <dbReference type="ChEBI" id="CHEBI:7896"/>
        <dbReference type="ChEBI" id="CHEBI:15377"/>
        <dbReference type="ChEBI" id="CHEBI:15378"/>
        <dbReference type="ChEBI" id="CHEBI:72829"/>
        <dbReference type="ChEBI" id="CHEBI:75158"/>
    </reaction>
    <physiologicalReaction direction="left-to-right" evidence="16">
        <dbReference type="Rhea" id="RHEA:45473"/>
    </physiologicalReaction>
</comment>
<evidence type="ECO:0000256" key="20">
    <source>
        <dbReference type="ARBA" id="ARBA00048613"/>
    </source>
</evidence>
<keyword evidence="7 26" id="KW-1015">Disulfide bond</keyword>
<keyword evidence="31" id="KW-1185">Reference proteome</keyword>
<reference evidence="32" key="1">
    <citation type="submission" date="2025-08" db="UniProtKB">
        <authorList>
            <consortium name="RefSeq"/>
        </authorList>
    </citation>
    <scope>IDENTIFICATION</scope>
    <source>
        <tissue evidence="32">Blood</tissue>
    </source>
</reference>
<dbReference type="Proteomes" id="UP000515208">
    <property type="component" value="Unplaced"/>
</dbReference>
<evidence type="ECO:0000313" key="31">
    <source>
        <dbReference type="Proteomes" id="UP000515208"/>
    </source>
</evidence>
<evidence type="ECO:0000256" key="24">
    <source>
        <dbReference type="PIRSR" id="PIRSR601211-1"/>
    </source>
</evidence>
<comment type="cofactor">
    <cofactor evidence="25">
        <name>Ca(2+)</name>
        <dbReference type="ChEBI" id="CHEBI:29108"/>
    </cofactor>
    <text evidence="25">Binds 1 Ca(2+) ion per subunit.</text>
</comment>
<feature type="signal peptide" evidence="28">
    <location>
        <begin position="1"/>
        <end position="23"/>
    </location>
</feature>
<name>A0A6P3GG51_BISBB</name>
<dbReference type="GO" id="GO:0005576">
    <property type="term" value="C:extracellular region"/>
    <property type="evidence" value="ECO:0007669"/>
    <property type="project" value="UniProtKB-SubCell"/>
</dbReference>
<feature type="binding site" evidence="25">
    <location>
        <position position="51"/>
    </location>
    <ligand>
        <name>Ca(2+)</name>
        <dbReference type="ChEBI" id="CHEBI:29108"/>
    </ligand>
</feature>
<feature type="binding site" evidence="25">
    <location>
        <position position="68"/>
    </location>
    <ligand>
        <name>Ca(2+)</name>
        <dbReference type="ChEBI" id="CHEBI:29108"/>
    </ligand>
</feature>
<dbReference type="CDD" id="cd00125">
    <property type="entry name" value="PLA2c"/>
    <property type="match status" value="1"/>
</dbReference>
<organism evidence="31 32">
    <name type="scientific">Bison bison bison</name>
    <name type="common">North American plains bison</name>
    <dbReference type="NCBI Taxonomy" id="43346"/>
    <lineage>
        <taxon>Eukaryota</taxon>
        <taxon>Metazoa</taxon>
        <taxon>Chordata</taxon>
        <taxon>Craniata</taxon>
        <taxon>Vertebrata</taxon>
        <taxon>Euteleostomi</taxon>
        <taxon>Mammalia</taxon>
        <taxon>Eutheria</taxon>
        <taxon>Laurasiatheria</taxon>
        <taxon>Artiodactyla</taxon>
        <taxon>Ruminantia</taxon>
        <taxon>Pecora</taxon>
        <taxon>Bovidae</taxon>
        <taxon>Bovinae</taxon>
        <taxon>Bison</taxon>
    </lineage>
</organism>
<evidence type="ECO:0000256" key="4">
    <source>
        <dbReference type="ARBA" id="ARBA00013278"/>
    </source>
</evidence>
<feature type="disulfide bond" evidence="26">
    <location>
        <begin position="48"/>
        <end position="64"/>
    </location>
</feature>
<evidence type="ECO:0000256" key="6">
    <source>
        <dbReference type="ARBA" id="ARBA00022638"/>
    </source>
</evidence>
<dbReference type="GO" id="GO:0005509">
    <property type="term" value="F:calcium ion binding"/>
    <property type="evidence" value="ECO:0007669"/>
    <property type="project" value="InterPro"/>
</dbReference>
<dbReference type="GeneID" id="104981225"/>
<protein>
    <recommendedName>
        <fullName evidence="11">Phospholipase A2, membrane associated</fullName>
        <ecNumber evidence="4">3.1.1.4</ecNumber>
    </recommendedName>
    <alternativeName>
        <fullName evidence="14">GIIC sPLA2</fullName>
    </alternativeName>
    <alternativeName>
        <fullName evidence="12">Group IIA phospholipase A2</fullName>
    </alternativeName>
    <alternativeName>
        <fullName evidence="13">Phosphatidylcholine 2-acylhydrolase 2A</fullName>
    </alternativeName>
</protein>
<keyword evidence="5 28" id="KW-0964">Secreted</keyword>
<evidence type="ECO:0000256" key="13">
    <source>
        <dbReference type="ARBA" id="ARBA00041844"/>
    </source>
</evidence>
<dbReference type="PANTHER" id="PTHR11716">
    <property type="entry name" value="PHOSPHOLIPASE A2 FAMILY MEMBER"/>
    <property type="match status" value="1"/>
</dbReference>
<evidence type="ECO:0000256" key="9">
    <source>
        <dbReference type="ARBA" id="ARBA00036719"/>
    </source>
</evidence>
<evidence type="ECO:0000256" key="29">
    <source>
        <dbReference type="SAM" id="MobiDB-lite"/>
    </source>
</evidence>
<dbReference type="PROSITE" id="PS00119">
    <property type="entry name" value="PA2_ASP"/>
    <property type="match status" value="1"/>
</dbReference>
<comment type="catalytic activity">
    <reaction evidence="18">
        <text>1,2-dihexadecanoyl-sn-glycero-3-phosphocholine + H2O = 1-hexadecanoyl-sn-glycero-3-phosphocholine + hexadecanoate + H(+)</text>
        <dbReference type="Rhea" id="RHEA:41223"/>
        <dbReference type="ChEBI" id="CHEBI:7896"/>
        <dbReference type="ChEBI" id="CHEBI:15377"/>
        <dbReference type="ChEBI" id="CHEBI:15378"/>
        <dbReference type="ChEBI" id="CHEBI:72998"/>
        <dbReference type="ChEBI" id="CHEBI:72999"/>
    </reaction>
    <physiologicalReaction direction="left-to-right" evidence="18">
        <dbReference type="Rhea" id="RHEA:41224"/>
    </physiologicalReaction>
</comment>
<dbReference type="InterPro" id="IPR016090">
    <property type="entry name" value="PLA2-like_dom"/>
</dbReference>
<dbReference type="GO" id="GO:0006644">
    <property type="term" value="P:phospholipid metabolic process"/>
    <property type="evidence" value="ECO:0007669"/>
    <property type="project" value="InterPro"/>
</dbReference>
<comment type="catalytic activity">
    <reaction evidence="15">
        <text>1-hexadecanoyl-2-(9Z-octadecenoyl)-sn-glycero-3-phospho-(1'-sn-glycerol) + H2O = 1-hexadecanoyl-sn-glycero-3-phospho-(1'-sn-glycerol) + (9Z)-octadecenoate + H(+)</text>
        <dbReference type="Rhea" id="RHEA:40919"/>
        <dbReference type="ChEBI" id="CHEBI:15377"/>
        <dbReference type="ChEBI" id="CHEBI:15378"/>
        <dbReference type="ChEBI" id="CHEBI:30823"/>
        <dbReference type="ChEBI" id="CHEBI:72841"/>
        <dbReference type="ChEBI" id="CHEBI:75158"/>
    </reaction>
    <physiologicalReaction direction="left-to-right" evidence="15">
        <dbReference type="Rhea" id="RHEA:40920"/>
    </physiologicalReaction>
</comment>
<evidence type="ECO:0000259" key="30">
    <source>
        <dbReference type="SMART" id="SM00085"/>
    </source>
</evidence>
<evidence type="ECO:0000256" key="11">
    <source>
        <dbReference type="ARBA" id="ARBA00041125"/>
    </source>
</evidence>
<comment type="catalytic activity">
    <reaction evidence="23">
        <text>1-hexadecanoyl-2-(9Z-octadecenoyl)-sn-glycero-3-phosphoglycerol + H2O = 1-hexadecanoyl-sn-glycero-3-phosphoglycerol + (9Z)-octadecenoate + H(+)</text>
        <dbReference type="Rhea" id="RHEA:44524"/>
        <dbReference type="ChEBI" id="CHEBI:15377"/>
        <dbReference type="ChEBI" id="CHEBI:15378"/>
        <dbReference type="ChEBI" id="CHEBI:30823"/>
        <dbReference type="ChEBI" id="CHEBI:84472"/>
        <dbReference type="ChEBI" id="CHEBI:84475"/>
    </reaction>
    <physiologicalReaction direction="left-to-right" evidence="23">
        <dbReference type="Rhea" id="RHEA:44525"/>
    </physiologicalReaction>
</comment>
<dbReference type="GO" id="GO:0050482">
    <property type="term" value="P:arachidonate secretion"/>
    <property type="evidence" value="ECO:0007669"/>
    <property type="project" value="InterPro"/>
</dbReference>
<comment type="subcellular location">
    <subcellularLocation>
        <location evidence="1">Mitochondrion outer membrane</location>
        <topology evidence="1">Peripheral membrane protein</topology>
    </subcellularLocation>
    <subcellularLocation>
        <location evidence="2 28">Secreted</location>
    </subcellularLocation>
</comment>
<keyword evidence="6" id="KW-0081">Bacteriolytic enzyme</keyword>
<dbReference type="GO" id="GO:0042130">
    <property type="term" value="P:negative regulation of T cell proliferation"/>
    <property type="evidence" value="ECO:0007669"/>
    <property type="project" value="TreeGrafter"/>
</dbReference>
<dbReference type="GO" id="GO:0047498">
    <property type="term" value="F:calcium-dependent phospholipase A2 activity"/>
    <property type="evidence" value="ECO:0007669"/>
    <property type="project" value="TreeGrafter"/>
</dbReference>
<evidence type="ECO:0000256" key="16">
    <source>
        <dbReference type="ARBA" id="ARBA00048080"/>
    </source>
</evidence>
<dbReference type="FunFam" id="1.20.90.10:FF:000001">
    <property type="entry name" value="Basic phospholipase A2 homolog"/>
    <property type="match status" value="1"/>
</dbReference>
<comment type="catalytic activity">
    <reaction evidence="17">
        <text>N-hexadecanoyl-1,2-di-(9Z-octadecenoyl)-sn-glycero-3-phosphoethanolamine + H2O = N-hexadecanoyl-1-(9Z-octadecenoyl)-sn-glycero-3-phosphoethanolamine + (9Z)-octadecenoate + H(+)</text>
        <dbReference type="Rhea" id="RHEA:45424"/>
        <dbReference type="ChEBI" id="CHEBI:15377"/>
        <dbReference type="ChEBI" id="CHEBI:15378"/>
        <dbReference type="ChEBI" id="CHEBI:30823"/>
        <dbReference type="ChEBI" id="CHEBI:78097"/>
        <dbReference type="ChEBI" id="CHEBI:85217"/>
    </reaction>
    <physiologicalReaction direction="left-to-right" evidence="17">
        <dbReference type="Rhea" id="RHEA:45425"/>
    </physiologicalReaction>
</comment>
<evidence type="ECO:0000256" key="2">
    <source>
        <dbReference type="ARBA" id="ARBA00004613"/>
    </source>
</evidence>
<dbReference type="Gene3D" id="1.20.90.10">
    <property type="entry name" value="Phospholipase A2 domain"/>
    <property type="match status" value="1"/>
</dbReference>
<comment type="catalytic activity">
    <reaction evidence="20">
        <text>1-hexadecanoyl-2-(9Z-octadecenoyl)-sn-glycero-3-phosphoethanolamine + H2O = 1-hexadecanoyl-sn-glycero-3-phosphoethanolamine + (9Z)-octadecenoate + H(+)</text>
        <dbReference type="Rhea" id="RHEA:40911"/>
        <dbReference type="ChEBI" id="CHEBI:15377"/>
        <dbReference type="ChEBI" id="CHEBI:15378"/>
        <dbReference type="ChEBI" id="CHEBI:30823"/>
        <dbReference type="ChEBI" id="CHEBI:73004"/>
        <dbReference type="ChEBI" id="CHEBI:73007"/>
    </reaction>
    <physiologicalReaction direction="left-to-right" evidence="20">
        <dbReference type="Rhea" id="RHEA:40912"/>
    </physiologicalReaction>
</comment>
<dbReference type="GO" id="GO:0042742">
    <property type="term" value="P:defense response to bacterium"/>
    <property type="evidence" value="ECO:0007669"/>
    <property type="project" value="UniProtKB-KW"/>
</dbReference>
<dbReference type="AlphaFoldDB" id="A0A6P3GG51"/>
<feature type="region of interest" description="Disordered" evidence="29">
    <location>
        <begin position="149"/>
        <end position="168"/>
    </location>
</feature>
<comment type="catalytic activity">
    <reaction evidence="8">
        <text>1-hexadecanoyl-2-(9Z,12Z-octadecadienoyl)-sn-glycero-3-phosphocholine + H2O = (9Z,12Z)-octadecadienoate + 1-hexadecanoyl-sn-glycero-3-phosphocholine + H(+)</text>
        <dbReference type="Rhea" id="RHEA:40811"/>
        <dbReference type="ChEBI" id="CHEBI:15377"/>
        <dbReference type="ChEBI" id="CHEBI:15378"/>
        <dbReference type="ChEBI" id="CHEBI:30245"/>
        <dbReference type="ChEBI" id="CHEBI:72998"/>
        <dbReference type="ChEBI" id="CHEBI:73002"/>
    </reaction>
    <physiologicalReaction direction="left-to-right" evidence="8">
        <dbReference type="Rhea" id="RHEA:40812"/>
    </physiologicalReaction>
</comment>
<dbReference type="SUPFAM" id="SSF48619">
    <property type="entry name" value="Phospholipase A2, PLA2"/>
    <property type="match status" value="1"/>
</dbReference>
<dbReference type="GO" id="GO:0016042">
    <property type="term" value="P:lipid catabolic process"/>
    <property type="evidence" value="ECO:0007669"/>
    <property type="project" value="InterPro"/>
</dbReference>
<evidence type="ECO:0000256" key="21">
    <source>
        <dbReference type="ARBA" id="ARBA00048699"/>
    </source>
</evidence>
<dbReference type="GO" id="GO:0031640">
    <property type="term" value="P:killing of cells of another organism"/>
    <property type="evidence" value="ECO:0007669"/>
    <property type="project" value="UniProtKB-KW"/>
</dbReference>
<feature type="disulfide bond" evidence="26">
    <location>
        <begin position="97"/>
        <end position="108"/>
    </location>
</feature>
<feature type="binding site" evidence="25">
    <location>
        <position position="49"/>
    </location>
    <ligand>
        <name>Ca(2+)</name>
        <dbReference type="ChEBI" id="CHEBI:29108"/>
    </ligand>
</feature>
<evidence type="ECO:0000256" key="7">
    <source>
        <dbReference type="ARBA" id="ARBA00023157"/>
    </source>
</evidence>
<evidence type="ECO:0000256" key="28">
    <source>
        <dbReference type="RuleBase" id="RU361236"/>
    </source>
</evidence>
<dbReference type="InterPro" id="IPR033112">
    <property type="entry name" value="PLA2_Asp_AS"/>
</dbReference>
<keyword evidence="25" id="KW-0479">Metal-binding</keyword>
<dbReference type="PRINTS" id="PR00389">
    <property type="entry name" value="PHPHLIPASEA2"/>
</dbReference>
<keyword evidence="25" id="KW-0106">Calcium</keyword>
<comment type="catalytic activity">
    <reaction evidence="22">
        <text>1-hexadecanoyl-2-(9Z,12Z-octadecadienoyl)-sn-glycero-3-phosphoethanolamine + H2O = 1-hexadecanoyl-sn-glycero-3-phosphoethanolamine + (9Z,12Z)-octadecadienoate + H(+)</text>
        <dbReference type="Rhea" id="RHEA:40815"/>
        <dbReference type="ChEBI" id="CHEBI:15377"/>
        <dbReference type="ChEBI" id="CHEBI:15378"/>
        <dbReference type="ChEBI" id="CHEBI:30245"/>
        <dbReference type="ChEBI" id="CHEBI:73004"/>
        <dbReference type="ChEBI" id="CHEBI:73008"/>
    </reaction>
    <physiologicalReaction direction="left-to-right" evidence="22">
        <dbReference type="Rhea" id="RHEA:40816"/>
    </physiologicalReaction>
</comment>
<evidence type="ECO:0000256" key="8">
    <source>
        <dbReference type="ARBA" id="ARBA00023408"/>
    </source>
</evidence>
<evidence type="ECO:0000313" key="32">
    <source>
        <dbReference type="RefSeq" id="XP_010828531.1"/>
    </source>
</evidence>
<comment type="similarity">
    <text evidence="3 27">Belongs to the phospholipase A2 family.</text>
</comment>
<sequence length="407" mass="45684">MKTLLLLAVIMAIGLLQVHGGLADFQKMIKFTTGKEPAISYGFYGCHCGAGHRGTPKDATDWCCRVHDCCYENLRKRGCRTSSQSYNFIFQRGQIVCGDQDYCKRRLCQCDKRAADCLDKNLKTYNKNLQYYNNLLCFGKARVPQTLRSETGDAATVSSQHPATREERTITAADNGPSAATNTQRSQKYVHIFQKKLTTAHCLHSSCLVRTTAIPRLCDSLTWITASGFASYNLFSALWPSPNISDFLPKQWFCNRSEHQNYLQSFCEYSLDSTALQHPLKTSAIPSGCAKAGSKFKVKISFVVHTVAKSLLRKCNKWRKRDSRGTDQAAPRPRTLMEVADLVIPADQEHGRQGEVTGQVPASCVRFCLSGLQPANEAMEPRYTTAQGFWGDRVHNREDFRYPSSNQ</sequence>
<dbReference type="PANTHER" id="PTHR11716:SF9">
    <property type="entry name" value="PHOSPHOLIPASE A2, MEMBRANE ASSOCIATED"/>
    <property type="match status" value="1"/>
</dbReference>
<comment type="catalytic activity">
    <reaction evidence="19">
        <text>1-hexadecanoyl-2-(5Z,8Z,11Z,14Z-eicosatetraenoyl)-sn-glycero-3-phosphoethanolamine + H2O = 1-hexadecanoyl-sn-glycero-3-phosphoethanolamine + (5Z,8Z,11Z,14Z)-eicosatetraenoate + H(+)</text>
        <dbReference type="Rhea" id="RHEA:40431"/>
        <dbReference type="ChEBI" id="CHEBI:15377"/>
        <dbReference type="ChEBI" id="CHEBI:15378"/>
        <dbReference type="ChEBI" id="CHEBI:32395"/>
        <dbReference type="ChEBI" id="CHEBI:73004"/>
        <dbReference type="ChEBI" id="CHEBI:73009"/>
    </reaction>
    <physiologicalReaction direction="left-to-right" evidence="19">
        <dbReference type="Rhea" id="RHEA:40432"/>
    </physiologicalReaction>
</comment>
<feature type="disulfide bond" evidence="26">
    <location>
        <begin position="46"/>
        <end position="137"/>
    </location>
</feature>
<dbReference type="GO" id="GO:0005741">
    <property type="term" value="C:mitochondrial outer membrane"/>
    <property type="evidence" value="ECO:0007669"/>
    <property type="project" value="UniProtKB-SubCell"/>
</dbReference>
<dbReference type="InterPro" id="IPR036444">
    <property type="entry name" value="PLipase_A2_dom_sf"/>
</dbReference>
<evidence type="ECO:0000256" key="1">
    <source>
        <dbReference type="ARBA" id="ARBA00004450"/>
    </source>
</evidence>
<evidence type="ECO:0000256" key="3">
    <source>
        <dbReference type="ARBA" id="ARBA00007056"/>
    </source>
</evidence>
<feature type="domain" description="Phospholipase A2-like central" evidence="30">
    <location>
        <begin position="21"/>
        <end position="138"/>
    </location>
</feature>
<evidence type="ECO:0000256" key="15">
    <source>
        <dbReference type="ARBA" id="ARBA00048015"/>
    </source>
</evidence>
<evidence type="ECO:0000256" key="14">
    <source>
        <dbReference type="ARBA" id="ARBA00042021"/>
    </source>
</evidence>
<keyword evidence="28" id="KW-0732">Signal</keyword>
<dbReference type="InterPro" id="IPR033113">
    <property type="entry name" value="PLA2_histidine"/>
</dbReference>
<proteinExistence type="inferred from homology"/>
<feature type="disulfide bond" evidence="26">
    <location>
        <begin position="79"/>
        <end position="103"/>
    </location>
</feature>
<dbReference type="KEGG" id="bbis:104981225"/>
<dbReference type="SMART" id="SM00085">
    <property type="entry name" value="PA2c"/>
    <property type="match status" value="1"/>
</dbReference>
<feature type="active site" evidence="24">
    <location>
        <position position="67"/>
    </location>
</feature>
<dbReference type="Pfam" id="PF00068">
    <property type="entry name" value="Phospholip_A2_1"/>
    <property type="match status" value="1"/>
</dbReference>
<evidence type="ECO:0000256" key="17">
    <source>
        <dbReference type="ARBA" id="ARBA00048221"/>
    </source>
</evidence>
<feature type="disulfide bond" evidence="26">
    <location>
        <begin position="63"/>
        <end position="117"/>
    </location>
</feature>
<dbReference type="EC" id="3.1.1.4" evidence="4"/>
<keyword evidence="6" id="KW-0929">Antimicrobial</keyword>
<evidence type="ECO:0000256" key="5">
    <source>
        <dbReference type="ARBA" id="ARBA00022525"/>
    </source>
</evidence>
<comment type="catalytic activity">
    <reaction evidence="10">
        <text>a 1,2-diacyl-sn-glycero-3-phosphoethanolamine + H2O = a 1-acyl-sn-glycero-3-phosphoethanolamine + a fatty acid + H(+)</text>
        <dbReference type="Rhea" id="RHEA:44604"/>
        <dbReference type="ChEBI" id="CHEBI:15377"/>
        <dbReference type="ChEBI" id="CHEBI:15378"/>
        <dbReference type="ChEBI" id="CHEBI:28868"/>
        <dbReference type="ChEBI" id="CHEBI:64381"/>
        <dbReference type="ChEBI" id="CHEBI:64612"/>
    </reaction>
    <physiologicalReaction direction="left-to-right" evidence="10">
        <dbReference type="Rhea" id="RHEA:44605"/>
    </physiologicalReaction>
</comment>
<evidence type="ECO:0000256" key="27">
    <source>
        <dbReference type="RuleBase" id="RU003654"/>
    </source>
</evidence>
<comment type="catalytic activity">
    <reaction evidence="9">
        <text>1-hexadecanoyl-2-(4Z,7Z,10Z,13Z,16Z,19Z-docosahexaenoyl)-sn-glycero-3-phosphocholine + H2O = (4Z,7Z,10Z,13Z,16Z,19Z)-docosahexaenoate + 1-hexadecanoyl-sn-glycero-3-phosphocholine + H(+)</text>
        <dbReference type="Rhea" id="RHEA:41231"/>
        <dbReference type="ChEBI" id="CHEBI:15377"/>
        <dbReference type="ChEBI" id="CHEBI:15378"/>
        <dbReference type="ChEBI" id="CHEBI:72998"/>
        <dbReference type="ChEBI" id="CHEBI:74963"/>
        <dbReference type="ChEBI" id="CHEBI:77016"/>
    </reaction>
    <physiologicalReaction direction="left-to-right" evidence="9">
        <dbReference type="Rhea" id="RHEA:41232"/>
    </physiologicalReaction>
</comment>
<evidence type="ECO:0000256" key="26">
    <source>
        <dbReference type="PIRSR" id="PIRSR601211-3"/>
    </source>
</evidence>
<gene>
    <name evidence="32" type="primary">LOC104981225</name>
</gene>
<evidence type="ECO:0000256" key="22">
    <source>
        <dbReference type="ARBA" id="ARBA00049039"/>
    </source>
</evidence>
<evidence type="ECO:0000256" key="18">
    <source>
        <dbReference type="ARBA" id="ARBA00048227"/>
    </source>
</evidence>